<accession>A0ABT9W7D3</accession>
<dbReference type="EMBL" id="JAUSTI010000001">
    <property type="protein sequence ID" value="MDQ0168765.1"/>
    <property type="molecule type" value="Genomic_DNA"/>
</dbReference>
<dbReference type="RefSeq" id="WP_307212057.1">
    <property type="nucleotide sequence ID" value="NZ_JAUSTI010000001.1"/>
</dbReference>
<gene>
    <name evidence="1" type="ORF">J2T19_000202</name>
</gene>
<sequence>MARLPDPNYDRDINVLVDAYKRAVLAIAAELSRLDASDISRAHAKAALAEVAAILRDLNSESAAWVAEYIPKAATDGVARAIVELGVASTIAEAEKIVKFNRINRELVASAIADTQADLLAVTQNIDRRVRQAVRQATAESFRANMAAGINGRRTINADILARIKQTLGNATNTGIIDAAGRRWKPEVYVDTVTRTKLNAAHRDATMNEAIGRGVYYARISSHGAKDACRNWEGRIVKLTPDASGDYPYVGDLPRREIFHPRCRHVLTPIRNPETIGGGN</sequence>
<dbReference type="InterPro" id="IPR009319">
    <property type="entry name" value="Phage_A118_VSP1"/>
</dbReference>
<evidence type="ECO:0000313" key="1">
    <source>
        <dbReference type="EMBL" id="MDQ0168765.1"/>
    </source>
</evidence>
<comment type="caution">
    <text evidence="1">The sequence shown here is derived from an EMBL/GenBank/DDBJ whole genome shotgun (WGS) entry which is preliminary data.</text>
</comment>
<protein>
    <recommendedName>
        <fullName evidence="3">Minor capsid protein</fullName>
    </recommendedName>
</protein>
<dbReference type="Pfam" id="PF06152">
    <property type="entry name" value="Phage_min_cap2"/>
    <property type="match status" value="1"/>
</dbReference>
<proteinExistence type="predicted"/>
<name>A0ABT9W7D3_9BACL</name>
<dbReference type="Proteomes" id="UP001233836">
    <property type="component" value="Unassembled WGS sequence"/>
</dbReference>
<evidence type="ECO:0008006" key="3">
    <source>
        <dbReference type="Google" id="ProtNLM"/>
    </source>
</evidence>
<reference evidence="1 2" key="1">
    <citation type="submission" date="2023-07" db="EMBL/GenBank/DDBJ databases">
        <title>Sorghum-associated microbial communities from plants grown in Nebraska, USA.</title>
        <authorList>
            <person name="Schachtman D."/>
        </authorList>
    </citation>
    <scope>NUCLEOTIDE SEQUENCE [LARGE SCALE GENOMIC DNA]</scope>
    <source>
        <strain evidence="1 2">DS1314</strain>
    </source>
</reference>
<evidence type="ECO:0000313" key="2">
    <source>
        <dbReference type="Proteomes" id="UP001233836"/>
    </source>
</evidence>
<organism evidence="1 2">
    <name type="scientific">Paenibacillus tundrae</name>
    <dbReference type="NCBI Taxonomy" id="528187"/>
    <lineage>
        <taxon>Bacteria</taxon>
        <taxon>Bacillati</taxon>
        <taxon>Bacillota</taxon>
        <taxon>Bacilli</taxon>
        <taxon>Bacillales</taxon>
        <taxon>Paenibacillaceae</taxon>
        <taxon>Paenibacillus</taxon>
    </lineage>
</organism>
<keyword evidence="2" id="KW-1185">Reference proteome</keyword>